<protein>
    <submittedName>
        <fullName evidence="2">Uncharacterized protein</fullName>
    </submittedName>
</protein>
<dbReference type="STRING" id="1123269.NX02_04380"/>
<accession>W0ADR7</accession>
<sequence>MTTTVTIKTHAWPVEVTTTDDYDSGESHVYTAVTTTVPPGTSVDLYLTSTRSLSLRELPIPHEDQPHVSDAVSAA</sequence>
<evidence type="ECO:0000313" key="3">
    <source>
        <dbReference type="Proteomes" id="UP000018851"/>
    </source>
</evidence>
<dbReference type="KEGG" id="ssan:NX02_04380"/>
<evidence type="ECO:0000313" key="2">
    <source>
        <dbReference type="EMBL" id="AHE56019.1"/>
    </source>
</evidence>
<dbReference type="RefSeq" id="WP_025290921.1">
    <property type="nucleotide sequence ID" value="NZ_CP006644.1"/>
</dbReference>
<organism evidence="2 3">
    <name type="scientific">Sphingomonas sanxanigenens DSM 19645 = NX02</name>
    <dbReference type="NCBI Taxonomy" id="1123269"/>
    <lineage>
        <taxon>Bacteria</taxon>
        <taxon>Pseudomonadati</taxon>
        <taxon>Pseudomonadota</taxon>
        <taxon>Alphaproteobacteria</taxon>
        <taxon>Sphingomonadales</taxon>
        <taxon>Sphingomonadaceae</taxon>
        <taxon>Sphingomonas</taxon>
    </lineage>
</organism>
<proteinExistence type="predicted"/>
<dbReference type="AlphaFoldDB" id="W0ADR7"/>
<dbReference type="PATRIC" id="fig|1123269.5.peg.4297"/>
<name>W0ADR7_9SPHN</name>
<reference evidence="2 3" key="1">
    <citation type="submission" date="2013-07" db="EMBL/GenBank/DDBJ databases">
        <title>Completed genome of Sphingomonas sanxanigenens NX02.</title>
        <authorList>
            <person name="Ma T."/>
            <person name="Huang H."/>
            <person name="Wu M."/>
            <person name="Li X."/>
            <person name="Li G."/>
        </authorList>
    </citation>
    <scope>NUCLEOTIDE SEQUENCE [LARGE SCALE GENOMIC DNA]</scope>
    <source>
        <strain evidence="2 3">NX02</strain>
    </source>
</reference>
<dbReference type="KEGG" id="ssan:NX02_21965"/>
<dbReference type="HOGENOM" id="CLU_2669176_0_0_5"/>
<keyword evidence="3" id="KW-1185">Reference proteome</keyword>
<gene>
    <name evidence="1" type="ORF">NX02_04380</name>
    <name evidence="2" type="ORF">NX02_21965</name>
</gene>
<dbReference type="EMBL" id="CP006644">
    <property type="protein sequence ID" value="AHE52624.1"/>
    <property type="molecule type" value="Genomic_DNA"/>
</dbReference>
<dbReference type="EMBL" id="CP006644">
    <property type="protein sequence ID" value="AHE56019.1"/>
    <property type="molecule type" value="Genomic_DNA"/>
</dbReference>
<dbReference type="Proteomes" id="UP000018851">
    <property type="component" value="Chromosome"/>
</dbReference>
<evidence type="ECO:0000313" key="1">
    <source>
        <dbReference type="EMBL" id="AHE52624.1"/>
    </source>
</evidence>